<gene>
    <name evidence="5" type="ORF">OCV99_03780</name>
</gene>
<dbReference type="InterPro" id="IPR011335">
    <property type="entry name" value="Restrct_endonuc-II-like"/>
</dbReference>
<evidence type="ECO:0000256" key="1">
    <source>
        <dbReference type="ARBA" id="ARBA00001946"/>
    </source>
</evidence>
<accession>A0ABT2RK54</accession>
<keyword evidence="3" id="KW-0378">Hydrolase</keyword>
<dbReference type="Gene3D" id="3.40.1350.10">
    <property type="match status" value="1"/>
</dbReference>
<organism evidence="5 6">
    <name type="scientific">Dorea acetigenes</name>
    <dbReference type="NCBI Taxonomy" id="2981787"/>
    <lineage>
        <taxon>Bacteria</taxon>
        <taxon>Bacillati</taxon>
        <taxon>Bacillota</taxon>
        <taxon>Clostridia</taxon>
        <taxon>Lachnospirales</taxon>
        <taxon>Lachnospiraceae</taxon>
        <taxon>Dorea</taxon>
    </lineage>
</organism>
<protein>
    <submittedName>
        <fullName evidence="5">VRR-NUC domain-containing protein</fullName>
    </submittedName>
</protein>
<dbReference type="SMART" id="SM00990">
    <property type="entry name" value="VRR_NUC"/>
    <property type="match status" value="1"/>
</dbReference>
<sequence length="162" mass="18227">MERKNAEGYADPTAGEAIGNVSRGGRLDYTKFKTYEELQEYTIAHNRKIHTKAQADEFIREKMPKESYFQKKILDWIKDNVPNAVAWKEAAGPYSRQGIPDITCVVNGRYYGFEVKRPFIGVLSKIQEQTIKQLRKAGAVAEVVSSEKEVAAILLPEMEGGA</sequence>
<dbReference type="InterPro" id="IPR011856">
    <property type="entry name" value="tRNA_endonuc-like_dom_sf"/>
</dbReference>
<evidence type="ECO:0000256" key="2">
    <source>
        <dbReference type="ARBA" id="ARBA00022722"/>
    </source>
</evidence>
<feature type="domain" description="VRR-NUC" evidence="4">
    <location>
        <begin position="63"/>
        <end position="148"/>
    </location>
</feature>
<comment type="caution">
    <text evidence="5">The sequence shown here is derived from an EMBL/GenBank/DDBJ whole genome shotgun (WGS) entry which is preliminary data.</text>
</comment>
<reference evidence="5 6" key="1">
    <citation type="journal article" date="2021" name="ISME Commun">
        <title>Automated analysis of genomic sequences facilitates high-throughput and comprehensive description of bacteria.</title>
        <authorList>
            <person name="Hitch T.C.A."/>
        </authorList>
    </citation>
    <scope>NUCLEOTIDE SEQUENCE [LARGE SCALE GENOMIC DNA]</scope>
    <source>
        <strain evidence="5 6">Sanger_03</strain>
    </source>
</reference>
<keyword evidence="6" id="KW-1185">Reference proteome</keyword>
<keyword evidence="2" id="KW-0540">Nuclease</keyword>
<name>A0ABT2RK54_9FIRM</name>
<evidence type="ECO:0000313" key="6">
    <source>
        <dbReference type="Proteomes" id="UP001652431"/>
    </source>
</evidence>
<evidence type="ECO:0000313" key="5">
    <source>
        <dbReference type="EMBL" id="MCU6685686.1"/>
    </source>
</evidence>
<dbReference type="SUPFAM" id="SSF52980">
    <property type="entry name" value="Restriction endonuclease-like"/>
    <property type="match status" value="1"/>
</dbReference>
<evidence type="ECO:0000256" key="3">
    <source>
        <dbReference type="ARBA" id="ARBA00022801"/>
    </source>
</evidence>
<dbReference type="RefSeq" id="WP_262574765.1">
    <property type="nucleotide sequence ID" value="NZ_JAOQJU010000002.1"/>
</dbReference>
<evidence type="ECO:0000259" key="4">
    <source>
        <dbReference type="SMART" id="SM00990"/>
    </source>
</evidence>
<dbReference type="InterPro" id="IPR014883">
    <property type="entry name" value="VRR_NUC"/>
</dbReference>
<proteinExistence type="predicted"/>
<dbReference type="Proteomes" id="UP001652431">
    <property type="component" value="Unassembled WGS sequence"/>
</dbReference>
<comment type="cofactor">
    <cofactor evidence="1">
        <name>Mg(2+)</name>
        <dbReference type="ChEBI" id="CHEBI:18420"/>
    </cofactor>
</comment>
<dbReference type="EMBL" id="JAOQJU010000002">
    <property type="protein sequence ID" value="MCU6685686.1"/>
    <property type="molecule type" value="Genomic_DNA"/>
</dbReference>